<dbReference type="SMART" id="SM00448">
    <property type="entry name" value="REC"/>
    <property type="match status" value="1"/>
</dbReference>
<dbReference type="SMART" id="SM00342">
    <property type="entry name" value="HTH_ARAC"/>
    <property type="match status" value="1"/>
</dbReference>
<feature type="domain" description="Histidine kinase" evidence="15">
    <location>
        <begin position="882"/>
        <end position="1104"/>
    </location>
</feature>
<evidence type="ECO:0000256" key="10">
    <source>
        <dbReference type="ARBA" id="ARBA00023125"/>
    </source>
</evidence>
<dbReference type="Pfam" id="PF00072">
    <property type="entry name" value="Response_reg"/>
    <property type="match status" value="1"/>
</dbReference>
<evidence type="ECO:0000256" key="9">
    <source>
        <dbReference type="ARBA" id="ARBA00023015"/>
    </source>
</evidence>
<dbReference type="Pfam" id="PF07495">
    <property type="entry name" value="Y_Y_Y"/>
    <property type="match status" value="1"/>
</dbReference>
<protein>
    <recommendedName>
        <fullName evidence="2">histidine kinase</fullName>
        <ecNumber evidence="2">2.7.13.3</ecNumber>
    </recommendedName>
</protein>
<keyword evidence="6" id="KW-0418">Kinase</keyword>
<dbReference type="InterPro" id="IPR005467">
    <property type="entry name" value="His_kinase_dom"/>
</dbReference>
<keyword evidence="13" id="KW-0732">Signal</keyword>
<keyword evidence="7" id="KW-0067">ATP-binding</keyword>
<dbReference type="Gene3D" id="2.130.10.10">
    <property type="entry name" value="YVTN repeat-like/Quinoprotein amine dehydrogenase"/>
    <property type="match status" value="3"/>
</dbReference>
<dbReference type="Pfam" id="PF02518">
    <property type="entry name" value="HATPase_c"/>
    <property type="match status" value="1"/>
</dbReference>
<dbReference type="Pfam" id="PF07494">
    <property type="entry name" value="Reg_prop"/>
    <property type="match status" value="4"/>
</dbReference>
<keyword evidence="8" id="KW-0902">Two-component regulatory system</keyword>
<dbReference type="SUPFAM" id="SSF55874">
    <property type="entry name" value="ATPase domain of HSP90 chaperone/DNA topoisomerase II/histidine kinase"/>
    <property type="match status" value="1"/>
</dbReference>
<proteinExistence type="predicted"/>
<evidence type="ECO:0000256" key="11">
    <source>
        <dbReference type="ARBA" id="ARBA00023163"/>
    </source>
</evidence>
<dbReference type="EC" id="2.7.13.3" evidence="2"/>
<comment type="catalytic activity">
    <reaction evidence="1">
        <text>ATP + protein L-histidine = ADP + protein N-phospho-L-histidine.</text>
        <dbReference type="EC" id="2.7.13.3"/>
    </reaction>
</comment>
<dbReference type="Pfam" id="PF12833">
    <property type="entry name" value="HTH_18"/>
    <property type="match status" value="1"/>
</dbReference>
<dbReference type="FunFam" id="1.10.287.130:FF:000045">
    <property type="entry name" value="Two-component system sensor histidine kinase/response regulator"/>
    <property type="match status" value="1"/>
</dbReference>
<dbReference type="PROSITE" id="PS50110">
    <property type="entry name" value="RESPONSE_REGULATORY"/>
    <property type="match status" value="1"/>
</dbReference>
<dbReference type="GO" id="GO:0043565">
    <property type="term" value="F:sequence-specific DNA binding"/>
    <property type="evidence" value="ECO:0007669"/>
    <property type="project" value="InterPro"/>
</dbReference>
<dbReference type="InterPro" id="IPR036890">
    <property type="entry name" value="HATPase_C_sf"/>
</dbReference>
<keyword evidence="11" id="KW-0804">Transcription</keyword>
<dbReference type="InterPro" id="IPR018060">
    <property type="entry name" value="HTH_AraC"/>
</dbReference>
<dbReference type="SUPFAM" id="SSF52172">
    <property type="entry name" value="CheY-like"/>
    <property type="match status" value="1"/>
</dbReference>
<dbReference type="PANTHER" id="PTHR43547">
    <property type="entry name" value="TWO-COMPONENT HISTIDINE KINASE"/>
    <property type="match status" value="1"/>
</dbReference>
<evidence type="ECO:0000256" key="2">
    <source>
        <dbReference type="ARBA" id="ARBA00012438"/>
    </source>
</evidence>
<dbReference type="RefSeq" id="WP_173415399.1">
    <property type="nucleotide sequence ID" value="NZ_CP054139.1"/>
</dbReference>
<dbReference type="InterPro" id="IPR009057">
    <property type="entry name" value="Homeodomain-like_sf"/>
</dbReference>
<dbReference type="Proteomes" id="UP000505355">
    <property type="component" value="Chromosome"/>
</dbReference>
<evidence type="ECO:0000259" key="16">
    <source>
        <dbReference type="PROSITE" id="PS50110"/>
    </source>
</evidence>
<evidence type="ECO:0000256" key="1">
    <source>
        <dbReference type="ARBA" id="ARBA00000085"/>
    </source>
</evidence>
<keyword evidence="3 12" id="KW-0597">Phosphoprotein</keyword>
<feature type="domain" description="Response regulatory" evidence="16">
    <location>
        <begin position="1143"/>
        <end position="1258"/>
    </location>
</feature>
<dbReference type="Gene3D" id="3.40.50.2300">
    <property type="match status" value="1"/>
</dbReference>
<keyword evidence="4" id="KW-0808">Transferase</keyword>
<dbReference type="GO" id="GO:0000155">
    <property type="term" value="F:phosphorelay sensor kinase activity"/>
    <property type="evidence" value="ECO:0007669"/>
    <property type="project" value="InterPro"/>
</dbReference>
<dbReference type="KEGG" id="mmab:HQ865_13510"/>
<organism evidence="17 18">
    <name type="scientific">Mucilaginibacter mali</name>
    <dbReference type="NCBI Taxonomy" id="2740462"/>
    <lineage>
        <taxon>Bacteria</taxon>
        <taxon>Pseudomonadati</taxon>
        <taxon>Bacteroidota</taxon>
        <taxon>Sphingobacteriia</taxon>
        <taxon>Sphingobacteriales</taxon>
        <taxon>Sphingobacteriaceae</taxon>
        <taxon>Mucilaginibacter</taxon>
    </lineage>
</organism>
<dbReference type="InterPro" id="IPR011110">
    <property type="entry name" value="Reg_prop"/>
</dbReference>
<sequence length="1403" mass="156728">MPDKLMSPRKRVSLMPKWLFGRVCLLLLLAAQASFGQQELNFTALTTKNGMSANTVNVILQDHKGLIWLGTSDGLNKFDGTNFTAYIHNEQDSTSLPANEVVSLLEDNTGKLWVGTSGGGLAYYDQQHDVFVSYKGDKSIRKTQPVTARAFYQDHEKNLWIGSYGGFRIIDPSLKKVDYVDITRLVTNTVNTPVILSFFEDRLHRMWIGTNAGLLLYDRGSNSFTRFAHADNDATSLSGDEVRGIAQDAGGRLFFGTNKGLNMLRPGEKTFGVFKHADGEPASIVSNLIYTVVAAPNGKLWIGTEEGLSIFDCTTFNSVNIKPDRRKSYSLTNKCVRSIYFAKKGIVWLGTYQGGANKLDPNLALFNLKRGTPFDPHGLSSSVVTAFAEYKKGEIFVGTDGGGLHFFDRYTGLFNHYDIKSKADHSGNSLPIMALELDAQKTLWIGTYQNGLFAFNPASGTYKQYLADGTSHEPSQNDIFFVKQDSKGLIWIGTNGRGVDVLDPRTQTFVNYNNRAVKGKAVMPLNGFMRAIAEDRNGDIWLGSAGSGLAVYHPGNGQFRLYDRVNSQLSNDGVLSILHDHLGNTWVGTNSGGINLFHPDRQKFTHLTEADGLANGVVYKMVEDAAGTIWISTDKGISSIDPKTKKIKNFGRPNGVQDSPFVLGAGMVTSSGELFFGGQDGFNYFTPSTLPVHSDVPTVLLTDLKVANNKVVPGANAPLREQISSAKDIYLDYGQNFAISYVALNYTAPQQNQYAYKLIGFDHDWNKVGREKTAYYTNIDPGDYVFQVQASNNDGLWSTRQGTAINIHVRPPLWRTPYAYFLYVLIIAGGFLYIRHRGIQKIKNKLALEQEKINARKLIEQQRREAEYIHELDMQKIKFLTNLSHEFRTPISLMLAPADKLLATQKDPAVSSQVKMIRRNARRLLNLVNQLLDFRKMEEQELKLNLTQGDLIGFIKEAAESFHDLSDRKKIALSIASTAPYMFAQFDHDKVERVIFNLLSNAFKFTGEGGQVQVKMSVSHHDALHPLTLYITIADTGIGIDPEMRPRIFDRFFMESKASSILNQGSGIGLSITREFVQLHGGEITVESEPGKGTTFNIKLPVIGATMPFADEITDREELRDTVQAGDAPLQTEAGAVMNKLPVVLLVEDNEEFRYHLKDSLQSYYQILEAKDGKEGWQKALSGHPQLIVSDIGMPYMNGIELSQKIKTDKRTNHIPVILLTASSAEEDQLKGLESGANDYLTKPFKFDILNTKIKNLLVYNRSLKDAYSRQIQVTGKEIEIESTDAKLLNTIVQYIDAKLNDPELSVEELSRHVGMSRGSLYHKLLELTELTPIEYIRSVKLERAAVLLEKSDYNVAQIAYMTGFGTPSYFSRLFKSRYNVLPSEYITANRKDNRSRLEGQYY</sequence>
<gene>
    <name evidence="17" type="ORF">HQ865_13510</name>
</gene>
<dbReference type="PROSITE" id="PS01124">
    <property type="entry name" value="HTH_ARAC_FAMILY_2"/>
    <property type="match status" value="1"/>
</dbReference>
<keyword evidence="9" id="KW-0805">Transcription regulation</keyword>
<accession>A0A7D4Q468</accession>
<dbReference type="EMBL" id="CP054139">
    <property type="protein sequence ID" value="QKJ30727.1"/>
    <property type="molecule type" value="Genomic_DNA"/>
</dbReference>
<dbReference type="GO" id="GO:0003700">
    <property type="term" value="F:DNA-binding transcription factor activity"/>
    <property type="evidence" value="ECO:0007669"/>
    <property type="project" value="InterPro"/>
</dbReference>
<dbReference type="CDD" id="cd00082">
    <property type="entry name" value="HisKA"/>
    <property type="match status" value="1"/>
</dbReference>
<dbReference type="Gene3D" id="2.60.40.10">
    <property type="entry name" value="Immunoglobulins"/>
    <property type="match status" value="1"/>
</dbReference>
<feature type="signal peptide" evidence="13">
    <location>
        <begin position="1"/>
        <end position="36"/>
    </location>
</feature>
<dbReference type="InterPro" id="IPR004358">
    <property type="entry name" value="Sig_transdc_His_kin-like_C"/>
</dbReference>
<dbReference type="SUPFAM" id="SSF47384">
    <property type="entry name" value="Homodimeric domain of signal transducing histidine kinase"/>
    <property type="match status" value="1"/>
</dbReference>
<dbReference type="InterPro" id="IPR003661">
    <property type="entry name" value="HisK_dim/P_dom"/>
</dbReference>
<evidence type="ECO:0000313" key="17">
    <source>
        <dbReference type="EMBL" id="QKJ30727.1"/>
    </source>
</evidence>
<evidence type="ECO:0000259" key="15">
    <source>
        <dbReference type="PROSITE" id="PS50109"/>
    </source>
</evidence>
<evidence type="ECO:0000256" key="6">
    <source>
        <dbReference type="ARBA" id="ARBA00022777"/>
    </source>
</evidence>
<dbReference type="SUPFAM" id="SSF101898">
    <property type="entry name" value="NHL repeat"/>
    <property type="match status" value="1"/>
</dbReference>
<dbReference type="InterPro" id="IPR015943">
    <property type="entry name" value="WD40/YVTN_repeat-like_dom_sf"/>
</dbReference>
<dbReference type="PRINTS" id="PR00344">
    <property type="entry name" value="BCTRLSENSOR"/>
</dbReference>
<evidence type="ECO:0000259" key="14">
    <source>
        <dbReference type="PROSITE" id="PS01124"/>
    </source>
</evidence>
<name>A0A7D4Q468_9SPHI</name>
<dbReference type="SMART" id="SM00388">
    <property type="entry name" value="HisKA"/>
    <property type="match status" value="1"/>
</dbReference>
<dbReference type="SUPFAM" id="SSF46689">
    <property type="entry name" value="Homeodomain-like"/>
    <property type="match status" value="1"/>
</dbReference>
<dbReference type="InterPro" id="IPR018062">
    <property type="entry name" value="HTH_AraC-typ_CS"/>
</dbReference>
<dbReference type="FunFam" id="3.30.565.10:FF:000037">
    <property type="entry name" value="Hybrid sensor histidine kinase/response regulator"/>
    <property type="match status" value="1"/>
</dbReference>
<dbReference type="InterPro" id="IPR011123">
    <property type="entry name" value="Y_Y_Y"/>
</dbReference>
<keyword evidence="5" id="KW-0547">Nucleotide-binding</keyword>
<evidence type="ECO:0000256" key="4">
    <source>
        <dbReference type="ARBA" id="ARBA00022679"/>
    </source>
</evidence>
<evidence type="ECO:0000256" key="8">
    <source>
        <dbReference type="ARBA" id="ARBA00023012"/>
    </source>
</evidence>
<dbReference type="CDD" id="cd17574">
    <property type="entry name" value="REC_OmpR"/>
    <property type="match status" value="1"/>
</dbReference>
<feature type="modified residue" description="4-aspartylphosphate" evidence="12">
    <location>
        <position position="1191"/>
    </location>
</feature>
<keyword evidence="10" id="KW-0238">DNA-binding</keyword>
<dbReference type="InterPro" id="IPR036097">
    <property type="entry name" value="HisK_dim/P_sf"/>
</dbReference>
<reference evidence="17 18" key="1">
    <citation type="submission" date="2020-05" db="EMBL/GenBank/DDBJ databases">
        <title>Mucilaginibacter mali sp. nov.</title>
        <authorList>
            <person name="Kim H.S."/>
            <person name="Lee K.C."/>
            <person name="Suh M.K."/>
            <person name="Kim J.-S."/>
            <person name="Han K.-I."/>
            <person name="Eom M.K."/>
            <person name="Shin Y.K."/>
            <person name="Lee J.-S."/>
        </authorList>
    </citation>
    <scope>NUCLEOTIDE SEQUENCE [LARGE SCALE GENOMIC DNA]</scope>
    <source>
        <strain evidence="17 18">G2-14</strain>
    </source>
</reference>
<evidence type="ECO:0000256" key="7">
    <source>
        <dbReference type="ARBA" id="ARBA00022840"/>
    </source>
</evidence>
<dbReference type="InterPro" id="IPR001789">
    <property type="entry name" value="Sig_transdc_resp-reg_receiver"/>
</dbReference>
<feature type="domain" description="HTH araC/xylS-type" evidence="14">
    <location>
        <begin position="1290"/>
        <end position="1389"/>
    </location>
</feature>
<evidence type="ECO:0000313" key="18">
    <source>
        <dbReference type="Proteomes" id="UP000505355"/>
    </source>
</evidence>
<dbReference type="PANTHER" id="PTHR43547:SF2">
    <property type="entry name" value="HYBRID SIGNAL TRANSDUCTION HISTIDINE KINASE C"/>
    <property type="match status" value="1"/>
</dbReference>
<evidence type="ECO:0000256" key="5">
    <source>
        <dbReference type="ARBA" id="ARBA00022741"/>
    </source>
</evidence>
<dbReference type="SUPFAM" id="SSF63829">
    <property type="entry name" value="Calcium-dependent phosphotriesterase"/>
    <property type="match status" value="2"/>
</dbReference>
<dbReference type="Gene3D" id="1.10.287.130">
    <property type="match status" value="1"/>
</dbReference>
<keyword evidence="18" id="KW-1185">Reference proteome</keyword>
<evidence type="ECO:0000256" key="12">
    <source>
        <dbReference type="PROSITE-ProRule" id="PRU00169"/>
    </source>
</evidence>
<dbReference type="PROSITE" id="PS00041">
    <property type="entry name" value="HTH_ARAC_FAMILY_1"/>
    <property type="match status" value="1"/>
</dbReference>
<dbReference type="Gene3D" id="3.30.565.10">
    <property type="entry name" value="Histidine kinase-like ATPase, C-terminal domain"/>
    <property type="match status" value="1"/>
</dbReference>
<dbReference type="SMART" id="SM00387">
    <property type="entry name" value="HATPase_c"/>
    <property type="match status" value="1"/>
</dbReference>
<dbReference type="PROSITE" id="PS50109">
    <property type="entry name" value="HIS_KIN"/>
    <property type="match status" value="1"/>
</dbReference>
<dbReference type="InterPro" id="IPR003594">
    <property type="entry name" value="HATPase_dom"/>
</dbReference>
<evidence type="ECO:0000256" key="13">
    <source>
        <dbReference type="SAM" id="SignalP"/>
    </source>
</evidence>
<dbReference type="InterPro" id="IPR011006">
    <property type="entry name" value="CheY-like_superfamily"/>
</dbReference>
<dbReference type="Gene3D" id="1.10.10.60">
    <property type="entry name" value="Homeodomain-like"/>
    <property type="match status" value="2"/>
</dbReference>
<feature type="chain" id="PRO_5028999422" description="histidine kinase" evidence="13">
    <location>
        <begin position="37"/>
        <end position="1403"/>
    </location>
</feature>
<dbReference type="InterPro" id="IPR013783">
    <property type="entry name" value="Ig-like_fold"/>
</dbReference>
<dbReference type="GO" id="GO:0005524">
    <property type="term" value="F:ATP binding"/>
    <property type="evidence" value="ECO:0007669"/>
    <property type="project" value="UniProtKB-KW"/>
</dbReference>
<dbReference type="FunFam" id="2.60.40.10:FF:000791">
    <property type="entry name" value="Two-component system sensor histidine kinase/response regulator"/>
    <property type="match status" value="1"/>
</dbReference>
<dbReference type="Pfam" id="PF00512">
    <property type="entry name" value="HisKA"/>
    <property type="match status" value="1"/>
</dbReference>
<evidence type="ECO:0000256" key="3">
    <source>
        <dbReference type="ARBA" id="ARBA00022553"/>
    </source>
</evidence>